<dbReference type="Pfam" id="PF01064">
    <property type="entry name" value="Activin_recp"/>
    <property type="match status" value="1"/>
</dbReference>
<dbReference type="InterPro" id="IPR000719">
    <property type="entry name" value="Prot_kinase_dom"/>
</dbReference>
<keyword evidence="13 15" id="KW-0472">Membrane</keyword>
<feature type="compositionally biased region" description="Low complexity" evidence="16">
    <location>
        <begin position="137"/>
        <end position="152"/>
    </location>
</feature>
<comment type="catalytic activity">
    <reaction evidence="15">
        <text>L-threonyl-[receptor-protein] + ATP = O-phospho-L-threonyl-[receptor-protein] + ADP + H(+)</text>
        <dbReference type="Rhea" id="RHEA:44880"/>
        <dbReference type="Rhea" id="RHEA-COMP:11024"/>
        <dbReference type="Rhea" id="RHEA-COMP:11025"/>
        <dbReference type="ChEBI" id="CHEBI:15378"/>
        <dbReference type="ChEBI" id="CHEBI:30013"/>
        <dbReference type="ChEBI" id="CHEBI:30616"/>
        <dbReference type="ChEBI" id="CHEBI:61977"/>
        <dbReference type="ChEBI" id="CHEBI:456216"/>
        <dbReference type="EC" id="2.7.11.30"/>
    </reaction>
</comment>
<dbReference type="SUPFAM" id="SSF56112">
    <property type="entry name" value="Protein kinase-like (PK-like)"/>
    <property type="match status" value="1"/>
</dbReference>
<evidence type="ECO:0000256" key="11">
    <source>
        <dbReference type="ARBA" id="ARBA00022842"/>
    </source>
</evidence>
<feature type="signal peptide" evidence="17">
    <location>
        <begin position="1"/>
        <end position="20"/>
    </location>
</feature>
<evidence type="ECO:0000256" key="5">
    <source>
        <dbReference type="ARBA" id="ARBA00022692"/>
    </source>
</evidence>
<evidence type="ECO:0000256" key="12">
    <source>
        <dbReference type="ARBA" id="ARBA00022989"/>
    </source>
</evidence>
<feature type="region of interest" description="Disordered" evidence="16">
    <location>
        <begin position="133"/>
        <end position="158"/>
    </location>
</feature>
<evidence type="ECO:0000256" key="4">
    <source>
        <dbReference type="ARBA" id="ARBA00022679"/>
    </source>
</evidence>
<keyword evidence="8 15" id="KW-0547">Nucleotide-binding</keyword>
<dbReference type="InterPro" id="IPR011009">
    <property type="entry name" value="Kinase-like_dom_sf"/>
</dbReference>
<evidence type="ECO:0000256" key="9">
    <source>
        <dbReference type="ARBA" id="ARBA00022777"/>
    </source>
</evidence>
<dbReference type="Gene3D" id="3.30.200.20">
    <property type="entry name" value="Phosphorylase Kinase, domain 1"/>
    <property type="match status" value="1"/>
</dbReference>
<proteinExistence type="inferred from homology"/>
<dbReference type="InterPro" id="IPR001245">
    <property type="entry name" value="Ser-Thr/Tyr_kinase_cat_dom"/>
</dbReference>
<keyword evidence="20" id="KW-1185">Reference proteome</keyword>
<dbReference type="InterPro" id="IPR000472">
    <property type="entry name" value="Activin_recp"/>
</dbReference>
<evidence type="ECO:0000256" key="10">
    <source>
        <dbReference type="ARBA" id="ARBA00022840"/>
    </source>
</evidence>
<dbReference type="CDD" id="cd14053">
    <property type="entry name" value="STKc_ACVR2"/>
    <property type="match status" value="1"/>
</dbReference>
<feature type="chain" id="PRO_5047086464" description="Serine/threonine-protein kinase receptor" evidence="17">
    <location>
        <begin position="21"/>
        <end position="542"/>
    </location>
</feature>
<dbReference type="InterPro" id="IPR045860">
    <property type="entry name" value="Snake_toxin-like_sf"/>
</dbReference>
<dbReference type="EMBL" id="CALNXK010000150">
    <property type="protein sequence ID" value="CAH3169440.1"/>
    <property type="molecule type" value="Genomic_DNA"/>
</dbReference>
<comment type="subcellular location">
    <subcellularLocation>
        <location evidence="1 15">Membrane</location>
        <topology evidence="1 15">Single-pass type I membrane protein</topology>
    </subcellularLocation>
</comment>
<keyword evidence="3 15" id="KW-0723">Serine/threonine-protein kinase</keyword>
<sequence length="542" mass="60397">MSEGHFIAFLLLFLAVCCLGESPPNGHPTPLSCQVYELIDGLPCTSPGSCVNNDTSCTNQGQFCYSIWMNMSGVVSVLSQGCQEQNDNCLNQTCTHHGAPKIRHRKGKDVKYYKCCCKTDFCNRQFSLSTIVPRNATPSPETTTRGGTTLTTSPPPPGTKDKTIQTFLYLLPVFAFAVVLVVGFFIYRRHKTTFPSRIFEEEPLNSIPPPSPDLGARPIQLREVISQGQFGRVWKADYLQDTVAVKVFSSSHKAAWACEKEFYSSCNMKHENILNYIAAEKHSDGQFVEYWLITEYHESGSLADYLKGHVISWAELCSMAGSMASGLAYLHGEIPGAFFKPCIAHRDFKSKNVLVKKDLTCCLSDFGLAIKFEMGEDPGETHGQVGTRRYMAPEVLEGAINFTREAFLHIDMYALALVLWELASRCTAVDGPVGDYRMPFEEEVGSHLSLEDMQQAVVHKKMRPKFRADWFHHNGMASFLQTIEECWDQDAEARLSAPCVAERVSQFQTMTTSGLEHPPAVTTVVNYTNDVSVKTSSKESTI</sequence>
<evidence type="ECO:0000256" key="13">
    <source>
        <dbReference type="ARBA" id="ARBA00023136"/>
    </source>
</evidence>
<keyword evidence="9 15" id="KW-0418">Kinase</keyword>
<dbReference type="Pfam" id="PF07714">
    <property type="entry name" value="PK_Tyr_Ser-Thr"/>
    <property type="match status" value="1"/>
</dbReference>
<feature type="transmembrane region" description="Helical" evidence="15">
    <location>
        <begin position="167"/>
        <end position="187"/>
    </location>
</feature>
<evidence type="ECO:0000313" key="19">
    <source>
        <dbReference type="EMBL" id="CAH3169440.1"/>
    </source>
</evidence>
<name>A0ABN8QSP2_9CNID</name>
<keyword evidence="12 15" id="KW-1133">Transmembrane helix</keyword>
<evidence type="ECO:0000313" key="20">
    <source>
        <dbReference type="Proteomes" id="UP001159405"/>
    </source>
</evidence>
<evidence type="ECO:0000256" key="2">
    <source>
        <dbReference type="ARBA" id="ARBA00009605"/>
    </source>
</evidence>
<protein>
    <recommendedName>
        <fullName evidence="15">Serine/threonine-protein kinase receptor</fullName>
        <ecNumber evidence="15">2.7.11.30</ecNumber>
    </recommendedName>
</protein>
<keyword evidence="15" id="KW-0464">Manganese</keyword>
<dbReference type="PRINTS" id="PR00653">
    <property type="entry name" value="ACTIVIN2R"/>
</dbReference>
<dbReference type="PANTHER" id="PTHR23255:SF98">
    <property type="entry name" value="SERINE_THREONINE-PROTEIN KINASE RECEPTOR"/>
    <property type="match status" value="1"/>
</dbReference>
<evidence type="ECO:0000256" key="1">
    <source>
        <dbReference type="ARBA" id="ARBA00004479"/>
    </source>
</evidence>
<evidence type="ECO:0000256" key="6">
    <source>
        <dbReference type="ARBA" id="ARBA00022723"/>
    </source>
</evidence>
<dbReference type="InterPro" id="IPR000333">
    <property type="entry name" value="TGFB_receptor"/>
</dbReference>
<comment type="cofactor">
    <cofactor evidence="15">
        <name>Mg(2+)</name>
        <dbReference type="ChEBI" id="CHEBI:18420"/>
    </cofactor>
    <cofactor evidence="15">
        <name>Mn(2+)</name>
        <dbReference type="ChEBI" id="CHEBI:29035"/>
    </cofactor>
</comment>
<keyword evidence="4 15" id="KW-0808">Transferase</keyword>
<keyword evidence="11 15" id="KW-0460">Magnesium</keyword>
<dbReference type="PROSITE" id="PS50011">
    <property type="entry name" value="PROTEIN_KINASE_DOM"/>
    <property type="match status" value="1"/>
</dbReference>
<evidence type="ECO:0000259" key="18">
    <source>
        <dbReference type="PROSITE" id="PS50011"/>
    </source>
</evidence>
<comment type="caution">
    <text evidence="19">The sequence shown here is derived from an EMBL/GenBank/DDBJ whole genome shotgun (WGS) entry which is preliminary data.</text>
</comment>
<evidence type="ECO:0000256" key="17">
    <source>
        <dbReference type="SAM" id="SignalP"/>
    </source>
</evidence>
<keyword evidence="7 17" id="KW-0732">Signal</keyword>
<dbReference type="InterPro" id="IPR008271">
    <property type="entry name" value="Ser/Thr_kinase_AS"/>
</dbReference>
<dbReference type="PROSITE" id="PS00108">
    <property type="entry name" value="PROTEIN_KINASE_ST"/>
    <property type="match status" value="1"/>
</dbReference>
<accession>A0ABN8QSP2</accession>
<evidence type="ECO:0000256" key="14">
    <source>
        <dbReference type="ARBA" id="ARBA00023170"/>
    </source>
</evidence>
<organism evidence="19 20">
    <name type="scientific">Porites lobata</name>
    <dbReference type="NCBI Taxonomy" id="104759"/>
    <lineage>
        <taxon>Eukaryota</taxon>
        <taxon>Metazoa</taxon>
        <taxon>Cnidaria</taxon>
        <taxon>Anthozoa</taxon>
        <taxon>Hexacorallia</taxon>
        <taxon>Scleractinia</taxon>
        <taxon>Fungiina</taxon>
        <taxon>Poritidae</taxon>
        <taxon>Porites</taxon>
    </lineage>
</organism>
<evidence type="ECO:0000256" key="7">
    <source>
        <dbReference type="ARBA" id="ARBA00022729"/>
    </source>
</evidence>
<evidence type="ECO:0000256" key="3">
    <source>
        <dbReference type="ARBA" id="ARBA00022527"/>
    </source>
</evidence>
<dbReference type="PANTHER" id="PTHR23255">
    <property type="entry name" value="TRANSFORMING GROWTH FACTOR-BETA RECEPTOR TYPE I AND II"/>
    <property type="match status" value="1"/>
</dbReference>
<reference evidence="19 20" key="1">
    <citation type="submission" date="2022-05" db="EMBL/GenBank/DDBJ databases">
        <authorList>
            <consortium name="Genoscope - CEA"/>
            <person name="William W."/>
        </authorList>
    </citation>
    <scope>NUCLEOTIDE SEQUENCE [LARGE SCALE GENOMIC DNA]</scope>
</reference>
<evidence type="ECO:0000256" key="8">
    <source>
        <dbReference type="ARBA" id="ARBA00022741"/>
    </source>
</evidence>
<comment type="similarity">
    <text evidence="2 15">Belongs to the protein kinase superfamily. TKL Ser/Thr protein kinase family. TGFB receptor subfamily.</text>
</comment>
<dbReference type="EC" id="2.7.11.30" evidence="15"/>
<gene>
    <name evidence="19" type="ORF">PLOB_00010108</name>
</gene>
<keyword evidence="6 15" id="KW-0479">Metal-binding</keyword>
<feature type="domain" description="Protein kinase" evidence="18">
    <location>
        <begin position="219"/>
        <end position="508"/>
    </location>
</feature>
<keyword evidence="10 15" id="KW-0067">ATP-binding</keyword>
<dbReference type="SUPFAM" id="SSF57302">
    <property type="entry name" value="Snake toxin-like"/>
    <property type="match status" value="1"/>
</dbReference>
<dbReference type="Gene3D" id="1.10.510.10">
    <property type="entry name" value="Transferase(Phosphotransferase) domain 1"/>
    <property type="match status" value="1"/>
</dbReference>
<evidence type="ECO:0000256" key="15">
    <source>
        <dbReference type="RuleBase" id="RU361271"/>
    </source>
</evidence>
<keyword evidence="14 15" id="KW-0675">Receptor</keyword>
<evidence type="ECO:0000256" key="16">
    <source>
        <dbReference type="SAM" id="MobiDB-lite"/>
    </source>
</evidence>
<dbReference type="Gene3D" id="2.10.60.10">
    <property type="entry name" value="CD59"/>
    <property type="match status" value="1"/>
</dbReference>
<keyword evidence="5 15" id="KW-0812">Transmembrane</keyword>
<dbReference type="Proteomes" id="UP001159405">
    <property type="component" value="Unassembled WGS sequence"/>
</dbReference>